<keyword evidence="5" id="KW-0804">Transcription</keyword>
<feature type="domain" description="HTH gntR-type" evidence="6">
    <location>
        <begin position="21"/>
        <end position="89"/>
    </location>
</feature>
<evidence type="ECO:0000313" key="7">
    <source>
        <dbReference type="EMBL" id="SDW25020.1"/>
    </source>
</evidence>
<dbReference type="OrthoDB" id="199743at2"/>
<keyword evidence="8" id="KW-1185">Reference proteome</keyword>
<dbReference type="GO" id="GO:0030170">
    <property type="term" value="F:pyridoxal phosphate binding"/>
    <property type="evidence" value="ECO:0007669"/>
    <property type="project" value="InterPro"/>
</dbReference>
<dbReference type="Gene3D" id="3.40.640.10">
    <property type="entry name" value="Type I PLP-dependent aspartate aminotransferase-like (Major domain)"/>
    <property type="match status" value="1"/>
</dbReference>
<dbReference type="PANTHER" id="PTHR46577:SF1">
    <property type="entry name" value="HTH-TYPE TRANSCRIPTIONAL REGULATORY PROTEIN GABR"/>
    <property type="match status" value="1"/>
</dbReference>
<dbReference type="InterPro" id="IPR015421">
    <property type="entry name" value="PyrdxlP-dep_Trfase_major"/>
</dbReference>
<dbReference type="GO" id="GO:0008483">
    <property type="term" value="F:transaminase activity"/>
    <property type="evidence" value="ECO:0007669"/>
    <property type="project" value="UniProtKB-KW"/>
</dbReference>
<dbReference type="CDD" id="cd00609">
    <property type="entry name" value="AAT_like"/>
    <property type="match status" value="1"/>
</dbReference>
<dbReference type="STRING" id="418495.SAMN05216215_100265"/>
<dbReference type="SUPFAM" id="SSF46785">
    <property type="entry name" value="Winged helix' DNA-binding domain"/>
    <property type="match status" value="1"/>
</dbReference>
<dbReference type="PROSITE" id="PS50949">
    <property type="entry name" value="HTH_GNTR"/>
    <property type="match status" value="1"/>
</dbReference>
<keyword evidence="4 7" id="KW-0238">DNA-binding</keyword>
<keyword evidence="7" id="KW-0032">Aminotransferase</keyword>
<dbReference type="Pfam" id="PF00392">
    <property type="entry name" value="GntR"/>
    <property type="match status" value="1"/>
</dbReference>
<dbReference type="Proteomes" id="UP000199529">
    <property type="component" value="Unassembled WGS sequence"/>
</dbReference>
<dbReference type="CDD" id="cd07377">
    <property type="entry name" value="WHTH_GntR"/>
    <property type="match status" value="1"/>
</dbReference>
<organism evidence="7 8">
    <name type="scientific">Saccharopolyspora shandongensis</name>
    <dbReference type="NCBI Taxonomy" id="418495"/>
    <lineage>
        <taxon>Bacteria</taxon>
        <taxon>Bacillati</taxon>
        <taxon>Actinomycetota</taxon>
        <taxon>Actinomycetes</taxon>
        <taxon>Pseudonocardiales</taxon>
        <taxon>Pseudonocardiaceae</taxon>
        <taxon>Saccharopolyspora</taxon>
    </lineage>
</organism>
<reference evidence="8" key="1">
    <citation type="submission" date="2016-10" db="EMBL/GenBank/DDBJ databases">
        <authorList>
            <person name="Varghese N."/>
            <person name="Submissions S."/>
        </authorList>
    </citation>
    <scope>NUCLEOTIDE SEQUENCE [LARGE SCALE GENOMIC DNA]</scope>
    <source>
        <strain evidence="8">CGMCC 4.3530</strain>
    </source>
</reference>
<dbReference type="InterPro" id="IPR015424">
    <property type="entry name" value="PyrdxlP-dep_Trfase"/>
</dbReference>
<protein>
    <submittedName>
        <fullName evidence="7">DNA-binding transcriptional regulator, MocR family, contains an aminotransferase domain</fullName>
    </submittedName>
</protein>
<dbReference type="InterPro" id="IPR036388">
    <property type="entry name" value="WH-like_DNA-bd_sf"/>
</dbReference>
<dbReference type="RefSeq" id="WP_093260654.1">
    <property type="nucleotide sequence ID" value="NZ_FNOK01000002.1"/>
</dbReference>
<accession>A0A1H2S0M3</accession>
<evidence type="ECO:0000256" key="4">
    <source>
        <dbReference type="ARBA" id="ARBA00023125"/>
    </source>
</evidence>
<proteinExistence type="inferred from homology"/>
<keyword evidence="7" id="KW-0808">Transferase</keyword>
<evidence type="ECO:0000256" key="3">
    <source>
        <dbReference type="ARBA" id="ARBA00023015"/>
    </source>
</evidence>
<name>A0A1H2S0M3_9PSEU</name>
<keyword evidence="2" id="KW-0663">Pyridoxal phosphate</keyword>
<evidence type="ECO:0000256" key="2">
    <source>
        <dbReference type="ARBA" id="ARBA00022898"/>
    </source>
</evidence>
<dbReference type="InterPro" id="IPR004839">
    <property type="entry name" value="Aminotransferase_I/II_large"/>
</dbReference>
<dbReference type="Pfam" id="PF00155">
    <property type="entry name" value="Aminotran_1_2"/>
    <property type="match status" value="1"/>
</dbReference>
<dbReference type="Gene3D" id="1.10.10.10">
    <property type="entry name" value="Winged helix-like DNA-binding domain superfamily/Winged helix DNA-binding domain"/>
    <property type="match status" value="1"/>
</dbReference>
<evidence type="ECO:0000256" key="1">
    <source>
        <dbReference type="ARBA" id="ARBA00005384"/>
    </source>
</evidence>
<evidence type="ECO:0000313" key="8">
    <source>
        <dbReference type="Proteomes" id="UP000199529"/>
    </source>
</evidence>
<comment type="similarity">
    <text evidence="1">In the C-terminal section; belongs to the class-I pyridoxal-phosphate-dependent aminotransferase family.</text>
</comment>
<gene>
    <name evidence="7" type="ORF">SAMN05216215_100265</name>
</gene>
<dbReference type="SMART" id="SM00345">
    <property type="entry name" value="HTH_GNTR"/>
    <property type="match status" value="1"/>
</dbReference>
<dbReference type="GO" id="GO:0003677">
    <property type="term" value="F:DNA binding"/>
    <property type="evidence" value="ECO:0007669"/>
    <property type="project" value="UniProtKB-KW"/>
</dbReference>
<dbReference type="SUPFAM" id="SSF53383">
    <property type="entry name" value="PLP-dependent transferases"/>
    <property type="match status" value="1"/>
</dbReference>
<dbReference type="InterPro" id="IPR000524">
    <property type="entry name" value="Tscrpt_reg_HTH_GntR"/>
</dbReference>
<sequence length="478" mass="51665">MEPISLDRVVGLLGRWSAQRGALHELLAGRLRQLIEDGSLPPDTVLPPDRALADALAVGRNTVVAAYRTLREEGRLERRQGSGTRVTSAWLTAARNAAVESVGPMYLHLLEPADGAIQLTCASPLVPPPELAELLPAVTGRLAAIGPDMGYHPAGVPELRQAIADRYAQRGVPTRAEQILVTNGAQQALSLLIRLLVAPGDEVLLAAPTYPGAFELSQEAGARIRAVRADDGLDLAEYLRAVADRPALAYVISAFHNPTGELLPSLQRRRLAETCERHGVPLIDDEVLAELDLDGAAPKPLDGTAVINVGSLSKLVWGGLRVGWVRAPEPLITRLARLRAVHDLGGPVLDQWLAAALLPRLDELRERRITELRARRDRLCAELDANLPWAFRTPAGGQTLWATLPYGDASAFAQHALRFGVAVLPGQSLDPQRRSERCLRIPFHHPPDDLAEAVRRMAEAWRSYDGTAAVAAVNALVV</sequence>
<dbReference type="InterPro" id="IPR036390">
    <property type="entry name" value="WH_DNA-bd_sf"/>
</dbReference>
<evidence type="ECO:0000256" key="5">
    <source>
        <dbReference type="ARBA" id="ARBA00023163"/>
    </source>
</evidence>
<evidence type="ECO:0000259" key="6">
    <source>
        <dbReference type="PROSITE" id="PS50949"/>
    </source>
</evidence>
<dbReference type="PANTHER" id="PTHR46577">
    <property type="entry name" value="HTH-TYPE TRANSCRIPTIONAL REGULATORY PROTEIN GABR"/>
    <property type="match status" value="1"/>
</dbReference>
<dbReference type="EMBL" id="FNOK01000002">
    <property type="protein sequence ID" value="SDW25020.1"/>
    <property type="molecule type" value="Genomic_DNA"/>
</dbReference>
<dbReference type="GO" id="GO:0003700">
    <property type="term" value="F:DNA-binding transcription factor activity"/>
    <property type="evidence" value="ECO:0007669"/>
    <property type="project" value="InterPro"/>
</dbReference>
<dbReference type="AlphaFoldDB" id="A0A1H2S0M3"/>
<keyword evidence="3" id="KW-0805">Transcription regulation</keyword>
<dbReference type="InterPro" id="IPR051446">
    <property type="entry name" value="HTH_trans_reg/aminotransferase"/>
</dbReference>